<keyword evidence="3" id="KW-1185">Reference proteome</keyword>
<gene>
    <name evidence="2" type="ORF">LY01_02320</name>
</gene>
<dbReference type="SMART" id="SM00316">
    <property type="entry name" value="S1"/>
    <property type="match status" value="1"/>
</dbReference>
<dbReference type="Gene3D" id="1.10.10.10">
    <property type="entry name" value="Winged helix-like DNA-binding domain superfamily/Winged helix DNA-binding domain"/>
    <property type="match status" value="1"/>
</dbReference>
<accession>A0A2S6IIS4</accession>
<dbReference type="RefSeq" id="WP_104515991.1">
    <property type="nucleotide sequence ID" value="NZ_MQVW01000002.1"/>
</dbReference>
<dbReference type="PANTHER" id="PTHR37296">
    <property type="entry name" value="CONSERVED VIRULENCE FACTOR B"/>
    <property type="match status" value="1"/>
</dbReference>
<dbReference type="AlphaFoldDB" id="A0A2S6IIS4"/>
<sequence>MDLQVGDKVKLIIERETPLGYNVLIEGEIEGLLYRSDVFSEMEEGMEGIGFIKNIREDGKIDVSLRPQGYLNVIDHDANIVLESLRESPDGYLLVTDKSAPETIRAQFNMSKKSYKKALGNLYKEKLINITSDRIELIN</sequence>
<organism evidence="2 3">
    <name type="scientific">Nonlabens xylanidelens</name>
    <dbReference type="NCBI Taxonomy" id="191564"/>
    <lineage>
        <taxon>Bacteria</taxon>
        <taxon>Pseudomonadati</taxon>
        <taxon>Bacteroidota</taxon>
        <taxon>Flavobacteriia</taxon>
        <taxon>Flavobacteriales</taxon>
        <taxon>Flavobacteriaceae</taxon>
        <taxon>Nonlabens</taxon>
    </lineage>
</organism>
<dbReference type="Pfam" id="PF17783">
    <property type="entry name" value="WHD_CvfB"/>
    <property type="match status" value="1"/>
</dbReference>
<dbReference type="EMBL" id="PTJE01000005">
    <property type="protein sequence ID" value="PPK94098.1"/>
    <property type="molecule type" value="Genomic_DNA"/>
</dbReference>
<feature type="domain" description="S1 motif" evidence="1">
    <location>
        <begin position="4"/>
        <end position="66"/>
    </location>
</feature>
<dbReference type="InterPro" id="IPR036388">
    <property type="entry name" value="WH-like_DNA-bd_sf"/>
</dbReference>
<evidence type="ECO:0000259" key="1">
    <source>
        <dbReference type="SMART" id="SM00316"/>
    </source>
</evidence>
<evidence type="ECO:0000313" key="3">
    <source>
        <dbReference type="Proteomes" id="UP000239002"/>
    </source>
</evidence>
<dbReference type="InterPro" id="IPR040764">
    <property type="entry name" value="CvfB_WH"/>
</dbReference>
<dbReference type="Proteomes" id="UP000239002">
    <property type="component" value="Unassembled WGS sequence"/>
</dbReference>
<evidence type="ECO:0000313" key="2">
    <source>
        <dbReference type="EMBL" id="PPK94098.1"/>
    </source>
</evidence>
<proteinExistence type="predicted"/>
<dbReference type="InterPro" id="IPR012340">
    <property type="entry name" value="NA-bd_OB-fold"/>
</dbReference>
<dbReference type="InterPro" id="IPR003029">
    <property type="entry name" value="S1_domain"/>
</dbReference>
<protein>
    <recommendedName>
        <fullName evidence="1">S1 motif domain-containing protein</fullName>
    </recommendedName>
</protein>
<dbReference type="OrthoDB" id="9801597at2"/>
<dbReference type="Gene3D" id="2.40.50.140">
    <property type="entry name" value="Nucleic acid-binding proteins"/>
    <property type="match status" value="1"/>
</dbReference>
<dbReference type="PANTHER" id="PTHR37296:SF1">
    <property type="entry name" value="CONSERVED VIRULENCE FACTOR B"/>
    <property type="match status" value="1"/>
</dbReference>
<dbReference type="SUPFAM" id="SSF50249">
    <property type="entry name" value="Nucleic acid-binding proteins"/>
    <property type="match status" value="1"/>
</dbReference>
<comment type="caution">
    <text evidence="2">The sequence shown here is derived from an EMBL/GenBank/DDBJ whole genome shotgun (WGS) entry which is preliminary data.</text>
</comment>
<dbReference type="InterPro" id="IPR014464">
    <property type="entry name" value="CvfB_fam"/>
</dbReference>
<name>A0A2S6IIS4_9FLAO</name>
<dbReference type="GO" id="GO:0003676">
    <property type="term" value="F:nucleic acid binding"/>
    <property type="evidence" value="ECO:0007669"/>
    <property type="project" value="InterPro"/>
</dbReference>
<reference evidence="2 3" key="1">
    <citation type="submission" date="2018-02" db="EMBL/GenBank/DDBJ databases">
        <title>Genomic Encyclopedia of Archaeal and Bacterial Type Strains, Phase II (KMG-II): from individual species to whole genera.</title>
        <authorList>
            <person name="Goeker M."/>
        </authorList>
    </citation>
    <scope>NUCLEOTIDE SEQUENCE [LARGE SCALE GENOMIC DNA]</scope>
    <source>
        <strain evidence="2 3">DSM 16809</strain>
    </source>
</reference>